<dbReference type="InterPro" id="IPR017941">
    <property type="entry name" value="Rieske_2Fe-2S"/>
</dbReference>
<evidence type="ECO:0000256" key="3">
    <source>
        <dbReference type="ARBA" id="ARBA00023004"/>
    </source>
</evidence>
<evidence type="ECO:0000313" key="6">
    <source>
        <dbReference type="EMBL" id="SDZ56447.1"/>
    </source>
</evidence>
<dbReference type="Proteomes" id="UP000198891">
    <property type="component" value="Unassembled WGS sequence"/>
</dbReference>
<dbReference type="RefSeq" id="WP_092558397.1">
    <property type="nucleotide sequence ID" value="NZ_FNPZ01000010.1"/>
</dbReference>
<dbReference type="GO" id="GO:0016705">
    <property type="term" value="F:oxidoreductase activity, acting on paired donors, with incorporation or reduction of molecular oxygen"/>
    <property type="evidence" value="ECO:0007669"/>
    <property type="project" value="UniProtKB-ARBA"/>
</dbReference>
<proteinExistence type="predicted"/>
<reference evidence="6 7" key="1">
    <citation type="submission" date="2016-10" db="EMBL/GenBank/DDBJ databases">
        <authorList>
            <person name="de Groot N.N."/>
        </authorList>
    </citation>
    <scope>NUCLEOTIDE SEQUENCE [LARGE SCALE GENOMIC DNA]</scope>
    <source>
        <strain evidence="6 7">CGMCC 4.3491</strain>
    </source>
</reference>
<protein>
    <submittedName>
        <fullName evidence="6">3-phenylpropionate/trans-cinnamate dioxygenase ferredoxin subunit</fullName>
    </submittedName>
</protein>
<dbReference type="AlphaFoldDB" id="A0A1H3U295"/>
<dbReference type="GO" id="GO:0051213">
    <property type="term" value="F:dioxygenase activity"/>
    <property type="evidence" value="ECO:0007669"/>
    <property type="project" value="UniProtKB-KW"/>
</dbReference>
<dbReference type="PANTHER" id="PTHR21496">
    <property type="entry name" value="FERREDOXIN-RELATED"/>
    <property type="match status" value="1"/>
</dbReference>
<dbReference type="STRING" id="381665.SAMN05216554_0032"/>
<dbReference type="PROSITE" id="PS51296">
    <property type="entry name" value="RIESKE"/>
    <property type="match status" value="1"/>
</dbReference>
<gene>
    <name evidence="6" type="ORF">SAMN05216554_0032</name>
</gene>
<dbReference type="GO" id="GO:0051537">
    <property type="term" value="F:2 iron, 2 sulfur cluster binding"/>
    <property type="evidence" value="ECO:0007669"/>
    <property type="project" value="UniProtKB-KW"/>
</dbReference>
<evidence type="ECO:0000256" key="1">
    <source>
        <dbReference type="ARBA" id="ARBA00022714"/>
    </source>
</evidence>
<organism evidence="6 7">
    <name type="scientific">Herbiconiux ginsengi</name>
    <dbReference type="NCBI Taxonomy" id="381665"/>
    <lineage>
        <taxon>Bacteria</taxon>
        <taxon>Bacillati</taxon>
        <taxon>Actinomycetota</taxon>
        <taxon>Actinomycetes</taxon>
        <taxon>Micrococcales</taxon>
        <taxon>Microbacteriaceae</taxon>
        <taxon>Herbiconiux</taxon>
    </lineage>
</organism>
<sequence>MSSQLPELTPVCDDDDLRSGQLVRALIPEGPVLVVRDEDGVIRAVDDTCTHAEISLADGFVEGRTVECWAHGARFDLATGAALTLPASEPLRVREVLVHAGTIYIRSTDTGSGLD</sequence>
<dbReference type="CDD" id="cd03528">
    <property type="entry name" value="Rieske_RO_ferredoxin"/>
    <property type="match status" value="1"/>
</dbReference>
<accession>A0A1H3U295</accession>
<dbReference type="SUPFAM" id="SSF50022">
    <property type="entry name" value="ISP domain"/>
    <property type="match status" value="1"/>
</dbReference>
<dbReference type="GO" id="GO:0046872">
    <property type="term" value="F:metal ion binding"/>
    <property type="evidence" value="ECO:0007669"/>
    <property type="project" value="UniProtKB-KW"/>
</dbReference>
<dbReference type="Pfam" id="PF00355">
    <property type="entry name" value="Rieske"/>
    <property type="match status" value="1"/>
</dbReference>
<feature type="domain" description="Rieske" evidence="5">
    <location>
        <begin position="9"/>
        <end position="105"/>
    </location>
</feature>
<dbReference type="Gene3D" id="2.102.10.10">
    <property type="entry name" value="Rieske [2Fe-2S] iron-sulphur domain"/>
    <property type="match status" value="1"/>
</dbReference>
<keyword evidence="1" id="KW-0001">2Fe-2S</keyword>
<keyword evidence="2" id="KW-0479">Metal-binding</keyword>
<keyword evidence="6" id="KW-0223">Dioxygenase</keyword>
<evidence type="ECO:0000256" key="2">
    <source>
        <dbReference type="ARBA" id="ARBA00022723"/>
    </source>
</evidence>
<dbReference type="InterPro" id="IPR036922">
    <property type="entry name" value="Rieske_2Fe-2S_sf"/>
</dbReference>
<evidence type="ECO:0000313" key="7">
    <source>
        <dbReference type="Proteomes" id="UP000198891"/>
    </source>
</evidence>
<keyword evidence="3" id="KW-0408">Iron</keyword>
<name>A0A1H3U295_9MICO</name>
<keyword evidence="4" id="KW-0411">Iron-sulfur</keyword>
<evidence type="ECO:0000259" key="5">
    <source>
        <dbReference type="PROSITE" id="PS51296"/>
    </source>
</evidence>
<dbReference type="OrthoDB" id="147178at2"/>
<dbReference type="EMBL" id="FNPZ01000010">
    <property type="protein sequence ID" value="SDZ56447.1"/>
    <property type="molecule type" value="Genomic_DNA"/>
</dbReference>
<evidence type="ECO:0000256" key="4">
    <source>
        <dbReference type="ARBA" id="ARBA00023014"/>
    </source>
</evidence>
<keyword evidence="7" id="KW-1185">Reference proteome</keyword>
<dbReference type="PANTHER" id="PTHR21496:SF23">
    <property type="entry name" value="3-PHENYLPROPIONATE_CINNAMIC ACID DIOXYGENASE FERREDOXIN SUBUNIT"/>
    <property type="match status" value="1"/>
</dbReference>
<keyword evidence="6" id="KW-0560">Oxidoreductase</keyword>
<dbReference type="GO" id="GO:0004497">
    <property type="term" value="F:monooxygenase activity"/>
    <property type="evidence" value="ECO:0007669"/>
    <property type="project" value="UniProtKB-ARBA"/>
</dbReference>